<proteinExistence type="predicted"/>
<evidence type="ECO:0000313" key="1">
    <source>
        <dbReference type="Proteomes" id="UP000887565"/>
    </source>
</evidence>
<organism evidence="1 2">
    <name type="scientific">Romanomermis culicivorax</name>
    <name type="common">Nematode worm</name>
    <dbReference type="NCBI Taxonomy" id="13658"/>
    <lineage>
        <taxon>Eukaryota</taxon>
        <taxon>Metazoa</taxon>
        <taxon>Ecdysozoa</taxon>
        <taxon>Nematoda</taxon>
        <taxon>Enoplea</taxon>
        <taxon>Dorylaimia</taxon>
        <taxon>Mermithida</taxon>
        <taxon>Mermithoidea</taxon>
        <taxon>Mermithidae</taxon>
        <taxon>Romanomermis</taxon>
    </lineage>
</organism>
<sequence>MRQELLNEKECAAVDAVKSKMPGPSSGPAVKTATNLHKCRRTKFNMIALYAGCIHVADDRKKMNLKLAHPRVNL</sequence>
<dbReference type="AlphaFoldDB" id="A0A915K5M4"/>
<protein>
    <submittedName>
        <fullName evidence="2">Uncharacterized protein</fullName>
    </submittedName>
</protein>
<dbReference type="WBParaSite" id="nRc.2.0.1.t33638-RA">
    <property type="protein sequence ID" value="nRc.2.0.1.t33638-RA"/>
    <property type="gene ID" value="nRc.2.0.1.g33638"/>
</dbReference>
<evidence type="ECO:0000313" key="2">
    <source>
        <dbReference type="WBParaSite" id="nRc.2.0.1.t33638-RA"/>
    </source>
</evidence>
<reference evidence="2" key="1">
    <citation type="submission" date="2022-11" db="UniProtKB">
        <authorList>
            <consortium name="WormBaseParasite"/>
        </authorList>
    </citation>
    <scope>IDENTIFICATION</scope>
</reference>
<name>A0A915K5M4_ROMCU</name>
<dbReference type="Proteomes" id="UP000887565">
    <property type="component" value="Unplaced"/>
</dbReference>
<accession>A0A915K5M4</accession>
<keyword evidence="1" id="KW-1185">Reference proteome</keyword>